<dbReference type="Proteomes" id="UP000031572">
    <property type="component" value="Unassembled WGS sequence"/>
</dbReference>
<evidence type="ECO:0000256" key="4">
    <source>
        <dbReference type="PROSITE-ProRule" id="PRU00433"/>
    </source>
</evidence>
<dbReference type="PROSITE" id="PS51007">
    <property type="entry name" value="CYTC"/>
    <property type="match status" value="1"/>
</dbReference>
<dbReference type="STRING" id="709839.TSA66_21215"/>
<dbReference type="Pfam" id="PF09086">
    <property type="entry name" value="DUF1924"/>
    <property type="match status" value="1"/>
</dbReference>
<dbReference type="InterPro" id="IPR009056">
    <property type="entry name" value="Cyt_c-like_dom"/>
</dbReference>
<dbReference type="AlphaFoldDB" id="A0A0C2BRS0"/>
<reference evidence="7 8" key="1">
    <citation type="submission" date="2014-12" db="EMBL/GenBank/DDBJ databases">
        <title>Denitrispirillum autotrophicum gen. nov., sp. nov., Denitrifying, Facultatively Autotrophic Bacteria Isolated from Rice Paddy Soil.</title>
        <authorList>
            <person name="Ishii S."/>
            <person name="Ashida N."/>
            <person name="Ohno H."/>
            <person name="Otsuka S."/>
            <person name="Yokota A."/>
            <person name="Senoo K."/>
        </authorList>
    </citation>
    <scope>NUCLEOTIDE SEQUENCE [LARGE SCALE GENOMIC DNA]</scope>
    <source>
        <strain evidence="7 8">TSA66</strain>
    </source>
</reference>
<dbReference type="RefSeq" id="WP_040041406.1">
    <property type="nucleotide sequence ID" value="NZ_JWJG01000028.1"/>
</dbReference>
<dbReference type="InterPro" id="IPR015170">
    <property type="entry name" value="DUF1924_SHP"/>
</dbReference>
<evidence type="ECO:0000256" key="1">
    <source>
        <dbReference type="ARBA" id="ARBA00022617"/>
    </source>
</evidence>
<feature type="signal peptide" evidence="5">
    <location>
        <begin position="1"/>
        <end position="29"/>
    </location>
</feature>
<dbReference type="GO" id="GO:0046872">
    <property type="term" value="F:metal ion binding"/>
    <property type="evidence" value="ECO:0007669"/>
    <property type="project" value="UniProtKB-KW"/>
</dbReference>
<accession>A0A0C2BRS0</accession>
<gene>
    <name evidence="7" type="ORF">TSA66_21215</name>
</gene>
<feature type="chain" id="PRO_5002146217" evidence="5">
    <location>
        <begin position="30"/>
        <end position="138"/>
    </location>
</feature>
<protein>
    <submittedName>
        <fullName evidence="7">Cytochrome C553</fullName>
    </submittedName>
</protein>
<dbReference type="Gene3D" id="1.10.760.10">
    <property type="entry name" value="Cytochrome c-like domain"/>
    <property type="match status" value="1"/>
</dbReference>
<keyword evidence="5" id="KW-0732">Signal</keyword>
<keyword evidence="2 4" id="KW-0479">Metal-binding</keyword>
<dbReference type="InterPro" id="IPR036909">
    <property type="entry name" value="Cyt_c-like_dom_sf"/>
</dbReference>
<name>A0A0C2BRS0_9BURK</name>
<evidence type="ECO:0000259" key="6">
    <source>
        <dbReference type="PROSITE" id="PS51007"/>
    </source>
</evidence>
<keyword evidence="8" id="KW-1185">Reference proteome</keyword>
<comment type="caution">
    <text evidence="7">The sequence shown here is derived from an EMBL/GenBank/DDBJ whole genome shotgun (WGS) entry which is preliminary data.</text>
</comment>
<evidence type="ECO:0000256" key="3">
    <source>
        <dbReference type="ARBA" id="ARBA00023004"/>
    </source>
</evidence>
<evidence type="ECO:0000313" key="7">
    <source>
        <dbReference type="EMBL" id="KIF82774.1"/>
    </source>
</evidence>
<feature type="domain" description="Cytochrome c" evidence="6">
    <location>
        <begin position="47"/>
        <end position="137"/>
    </location>
</feature>
<dbReference type="EMBL" id="JWJG01000028">
    <property type="protein sequence ID" value="KIF82774.1"/>
    <property type="molecule type" value="Genomic_DNA"/>
</dbReference>
<keyword evidence="3 4" id="KW-0408">Iron</keyword>
<proteinExistence type="predicted"/>
<evidence type="ECO:0000256" key="2">
    <source>
        <dbReference type="ARBA" id="ARBA00022723"/>
    </source>
</evidence>
<evidence type="ECO:0000256" key="5">
    <source>
        <dbReference type="SAM" id="SignalP"/>
    </source>
</evidence>
<sequence>MNPNSLHRSRLLSCAALALACSLSAAAQAATPAELLAGYTAKAGAPASPERGQQFFTNRHGHEWSCASCHGEAPTQTGKHAATGKPIRPMAPAFNPERFSDAAKTEKWFRRNCNDVVGRECTPAEKADVLSWLMTLKP</sequence>
<keyword evidence="1 4" id="KW-0349">Heme</keyword>
<dbReference type="OrthoDB" id="5295318at2"/>
<evidence type="ECO:0000313" key="8">
    <source>
        <dbReference type="Proteomes" id="UP000031572"/>
    </source>
</evidence>
<dbReference type="SUPFAM" id="SSF46626">
    <property type="entry name" value="Cytochrome c"/>
    <property type="match status" value="1"/>
</dbReference>
<organism evidence="7 8">
    <name type="scientific">Noviherbaspirillum autotrophicum</name>
    <dbReference type="NCBI Taxonomy" id="709839"/>
    <lineage>
        <taxon>Bacteria</taxon>
        <taxon>Pseudomonadati</taxon>
        <taxon>Pseudomonadota</taxon>
        <taxon>Betaproteobacteria</taxon>
        <taxon>Burkholderiales</taxon>
        <taxon>Oxalobacteraceae</taxon>
        <taxon>Noviherbaspirillum</taxon>
    </lineage>
</organism>
<dbReference type="GO" id="GO:0020037">
    <property type="term" value="F:heme binding"/>
    <property type="evidence" value="ECO:0007669"/>
    <property type="project" value="InterPro"/>
</dbReference>
<dbReference type="GO" id="GO:0009055">
    <property type="term" value="F:electron transfer activity"/>
    <property type="evidence" value="ECO:0007669"/>
    <property type="project" value="InterPro"/>
</dbReference>